<dbReference type="NCBIfam" id="TIGR01844">
    <property type="entry name" value="type_I_sec_TolC"/>
    <property type="match status" value="1"/>
</dbReference>
<protein>
    <submittedName>
        <fullName evidence="9">Outer membrane efflux protein BepC</fullName>
    </submittedName>
</protein>
<keyword evidence="6" id="KW-0472">Membrane</keyword>
<keyword evidence="7" id="KW-0998">Cell outer membrane</keyword>
<dbReference type="GO" id="GO:0015562">
    <property type="term" value="F:efflux transmembrane transporter activity"/>
    <property type="evidence" value="ECO:0007669"/>
    <property type="project" value="InterPro"/>
</dbReference>
<evidence type="ECO:0000256" key="5">
    <source>
        <dbReference type="ARBA" id="ARBA00022692"/>
    </source>
</evidence>
<dbReference type="Proteomes" id="UP000244911">
    <property type="component" value="Unassembled WGS sequence"/>
</dbReference>
<dbReference type="PANTHER" id="PTHR30026:SF22">
    <property type="entry name" value="OUTER MEMBRANE EFFLUX PROTEIN"/>
    <property type="match status" value="1"/>
</dbReference>
<dbReference type="PANTHER" id="PTHR30026">
    <property type="entry name" value="OUTER MEMBRANE PROTEIN TOLC"/>
    <property type="match status" value="1"/>
</dbReference>
<evidence type="ECO:0000313" key="10">
    <source>
        <dbReference type="Proteomes" id="UP000244911"/>
    </source>
</evidence>
<dbReference type="GO" id="GO:1990281">
    <property type="term" value="C:efflux pump complex"/>
    <property type="evidence" value="ECO:0007669"/>
    <property type="project" value="TreeGrafter"/>
</dbReference>
<comment type="similarity">
    <text evidence="2">Belongs to the outer membrane factor (OMF) (TC 1.B.17) family.</text>
</comment>
<gene>
    <name evidence="9" type="primary">bepC</name>
    <name evidence="9" type="ORF">ALP8811_02017</name>
</gene>
<dbReference type="Gene3D" id="1.20.1600.10">
    <property type="entry name" value="Outer membrane efflux proteins (OEP)"/>
    <property type="match status" value="1"/>
</dbReference>
<dbReference type="InterPro" id="IPR003423">
    <property type="entry name" value="OMP_efflux"/>
</dbReference>
<dbReference type="EMBL" id="OMOI01000001">
    <property type="protein sequence ID" value="SPF76999.1"/>
    <property type="molecule type" value="Genomic_DNA"/>
</dbReference>
<organism evidence="9 10">
    <name type="scientific">Aliiroseovarius pelagivivens</name>
    <dbReference type="NCBI Taxonomy" id="1639690"/>
    <lineage>
        <taxon>Bacteria</taxon>
        <taxon>Pseudomonadati</taxon>
        <taxon>Pseudomonadota</taxon>
        <taxon>Alphaproteobacteria</taxon>
        <taxon>Rhodobacterales</taxon>
        <taxon>Paracoccaceae</taxon>
        <taxon>Aliiroseovarius</taxon>
    </lineage>
</organism>
<dbReference type="SUPFAM" id="SSF56954">
    <property type="entry name" value="Outer membrane efflux proteins (OEP)"/>
    <property type="match status" value="1"/>
</dbReference>
<dbReference type="OrthoDB" id="9789368at2"/>
<evidence type="ECO:0000256" key="8">
    <source>
        <dbReference type="SAM" id="SignalP"/>
    </source>
</evidence>
<sequence>MRTGFKSKLTGMAIAAACAIVAAPAAYAESLSDAMASAYKTSGLLEQNRATLRAADEDVAIARSALRPTLTYALNQTFSDPDTGIVNNTGWRTSATLTASILVFDFGRSKKAIELQKQLVLATRDNLVGIEQQVLLRAVQAYLNVRSAVENAQLQSNSVRVLTQELRAANDRFEVGEVTQTDVALARARLAAARANEASARGGLEIAREEYKAVTGYYPHTLTAPPAPPMTAKTVEAAQAVARDRHPNILAAQHNVDAADLGVAISKDSMKPMIVGQAQSQWVKDAPISTGPFTPPNIRDQVSHSVGVSLQGTIYAGGRLSAEYRKAIAQSEAARAGLHQTRIAVDQGVANAWAQLAIASASLEATDRQIRASRVALRGAREEASLGSRTTLDVLNAEQELLNAEAARITAQSNQYFAVYSLLSSMGLLTAEHLNLGVVTYDPEAYYNTVQSAPVYRVSPQGERLDLVLEALGKK</sequence>
<feature type="chain" id="PRO_5015355638" evidence="8">
    <location>
        <begin position="29"/>
        <end position="475"/>
    </location>
</feature>
<evidence type="ECO:0000256" key="2">
    <source>
        <dbReference type="ARBA" id="ARBA00007613"/>
    </source>
</evidence>
<keyword evidence="5" id="KW-0812">Transmembrane</keyword>
<dbReference type="InterPro" id="IPR051906">
    <property type="entry name" value="TolC-like"/>
</dbReference>
<reference evidence="10" key="1">
    <citation type="submission" date="2018-03" db="EMBL/GenBank/DDBJ databases">
        <authorList>
            <person name="Rodrigo-Torres L."/>
            <person name="Arahal R. D."/>
            <person name="Lucena T."/>
        </authorList>
    </citation>
    <scope>NUCLEOTIDE SEQUENCE [LARGE SCALE GENOMIC DNA]</scope>
    <source>
        <strain evidence="10">CECT 8811</strain>
    </source>
</reference>
<dbReference type="GO" id="GO:0009279">
    <property type="term" value="C:cell outer membrane"/>
    <property type="evidence" value="ECO:0007669"/>
    <property type="project" value="UniProtKB-SubCell"/>
</dbReference>
<keyword evidence="10" id="KW-1185">Reference proteome</keyword>
<name>A0A2R8AM67_9RHOB</name>
<evidence type="ECO:0000256" key="7">
    <source>
        <dbReference type="ARBA" id="ARBA00023237"/>
    </source>
</evidence>
<evidence type="ECO:0000256" key="3">
    <source>
        <dbReference type="ARBA" id="ARBA00022448"/>
    </source>
</evidence>
<keyword evidence="4" id="KW-1134">Transmembrane beta strand</keyword>
<evidence type="ECO:0000256" key="6">
    <source>
        <dbReference type="ARBA" id="ARBA00023136"/>
    </source>
</evidence>
<feature type="signal peptide" evidence="8">
    <location>
        <begin position="1"/>
        <end position="28"/>
    </location>
</feature>
<evidence type="ECO:0000313" key="9">
    <source>
        <dbReference type="EMBL" id="SPF76999.1"/>
    </source>
</evidence>
<keyword evidence="8" id="KW-0732">Signal</keyword>
<dbReference type="Pfam" id="PF02321">
    <property type="entry name" value="OEP"/>
    <property type="match status" value="2"/>
</dbReference>
<evidence type="ECO:0000256" key="1">
    <source>
        <dbReference type="ARBA" id="ARBA00004442"/>
    </source>
</evidence>
<proteinExistence type="inferred from homology"/>
<dbReference type="AlphaFoldDB" id="A0A2R8AM67"/>
<dbReference type="InterPro" id="IPR010130">
    <property type="entry name" value="T1SS_OMP_TolC"/>
</dbReference>
<dbReference type="GO" id="GO:0015288">
    <property type="term" value="F:porin activity"/>
    <property type="evidence" value="ECO:0007669"/>
    <property type="project" value="TreeGrafter"/>
</dbReference>
<dbReference type="RefSeq" id="WP_108856963.1">
    <property type="nucleotide sequence ID" value="NZ_OMOI01000001.1"/>
</dbReference>
<comment type="subcellular location">
    <subcellularLocation>
        <location evidence="1">Cell outer membrane</location>
    </subcellularLocation>
</comment>
<evidence type="ECO:0000256" key="4">
    <source>
        <dbReference type="ARBA" id="ARBA00022452"/>
    </source>
</evidence>
<keyword evidence="3" id="KW-0813">Transport</keyword>
<accession>A0A2R8AM67</accession>